<keyword evidence="1" id="KW-0812">Transmembrane</keyword>
<comment type="caution">
    <text evidence="2">The sequence shown here is derived from an EMBL/GenBank/DDBJ whole genome shotgun (WGS) entry which is preliminary data.</text>
</comment>
<feature type="transmembrane region" description="Helical" evidence="1">
    <location>
        <begin position="253"/>
        <end position="274"/>
    </location>
</feature>
<dbReference type="Proteomes" id="UP001529275">
    <property type="component" value="Unassembled WGS sequence"/>
</dbReference>
<name>A0ABT7UHR2_9FIRM</name>
<feature type="transmembrane region" description="Helical" evidence="1">
    <location>
        <begin position="157"/>
        <end position="177"/>
    </location>
</feature>
<evidence type="ECO:0000256" key="1">
    <source>
        <dbReference type="SAM" id="Phobius"/>
    </source>
</evidence>
<accession>A0ABT7UHR2</accession>
<feature type="transmembrane region" description="Helical" evidence="1">
    <location>
        <begin position="132"/>
        <end position="150"/>
    </location>
</feature>
<feature type="transmembrane region" description="Helical" evidence="1">
    <location>
        <begin position="209"/>
        <end position="233"/>
    </location>
</feature>
<feature type="transmembrane region" description="Helical" evidence="1">
    <location>
        <begin position="16"/>
        <end position="35"/>
    </location>
</feature>
<keyword evidence="1" id="KW-0472">Membrane</keyword>
<reference evidence="3" key="1">
    <citation type="submission" date="2023-06" db="EMBL/GenBank/DDBJ databases">
        <title>Identification and characterization of horizontal gene transfer across gut microbiota members of farm animals based on homology search.</title>
        <authorList>
            <person name="Zeman M."/>
            <person name="Kubasova T."/>
            <person name="Jahodarova E."/>
            <person name="Nykrynova M."/>
            <person name="Rychlik I."/>
        </authorList>
    </citation>
    <scope>NUCLEOTIDE SEQUENCE [LARGE SCALE GENOMIC DNA]</scope>
    <source>
        <strain evidence="3">ET341</strain>
    </source>
</reference>
<gene>
    <name evidence="2" type="ORF">QUV98_01955</name>
</gene>
<sequence length="390" mass="42969">MKLWNEFMSLNRKEQIKHIVVWICVLLFFVFLYFFNQGVDKVSLMDTEGTQFERATVVEIISESRDESGQQLGTQVVNVELKSGDYAGEIVEATNIDSYLYGADCQVGTDVIVQVSEYDGSFSASVYNYDRTNTLFMIVAFFLICLVMIGKRKGLTSAISLIFTFICIIYLYLPMLYLGFSPFLGAVIVTIITTLMTMYLIGGFSMKTYCSIIGTVCGVVVAGLFAALCGMFTNINGYNVEDIESLIYIGQSVPLDVSGLLFSAILIASLGAVVDMSMSIATTLEELVYHNPNISRAILFKSGIKIGGDMMGTMSNTLILAFVGSSLSTLMIYYAYNIPFLQMINSYDIGIEIIQGISGSLGVIMTVPFVSFVSSVFMTKKAKKDVIKTR</sequence>
<dbReference type="PANTHER" id="PTHR41771">
    <property type="entry name" value="MEMBRANE PROTEIN-RELATED"/>
    <property type="match status" value="1"/>
</dbReference>
<feature type="transmembrane region" description="Helical" evidence="1">
    <location>
        <begin position="318"/>
        <end position="336"/>
    </location>
</feature>
<feature type="transmembrane region" description="Helical" evidence="1">
    <location>
        <begin position="356"/>
        <end position="378"/>
    </location>
</feature>
<dbReference type="InterPro" id="IPR012507">
    <property type="entry name" value="YibE_F"/>
</dbReference>
<dbReference type="Pfam" id="PF07907">
    <property type="entry name" value="YibE_F"/>
    <property type="match status" value="1"/>
</dbReference>
<feature type="transmembrane region" description="Helical" evidence="1">
    <location>
        <begin position="183"/>
        <end position="202"/>
    </location>
</feature>
<evidence type="ECO:0000313" key="3">
    <source>
        <dbReference type="Proteomes" id="UP001529275"/>
    </source>
</evidence>
<organism evidence="2 3">
    <name type="scientific">Massilimicrobiota timonensis</name>
    <dbReference type="NCBI Taxonomy" id="1776392"/>
    <lineage>
        <taxon>Bacteria</taxon>
        <taxon>Bacillati</taxon>
        <taxon>Bacillota</taxon>
        <taxon>Erysipelotrichia</taxon>
        <taxon>Erysipelotrichales</taxon>
        <taxon>Erysipelotrichaceae</taxon>
        <taxon>Massilimicrobiota</taxon>
    </lineage>
</organism>
<dbReference type="RefSeq" id="WP_289527171.1">
    <property type="nucleotide sequence ID" value="NZ_JAUDCK010000004.1"/>
</dbReference>
<reference evidence="2 3" key="2">
    <citation type="submission" date="2023-06" db="EMBL/GenBank/DDBJ databases">
        <authorList>
            <person name="Zeman M."/>
            <person name="Kubasova T."/>
            <person name="Jahodarova E."/>
            <person name="Nykrynova M."/>
            <person name="Rychlik I."/>
        </authorList>
    </citation>
    <scope>NUCLEOTIDE SEQUENCE [LARGE SCALE GENOMIC DNA]</scope>
    <source>
        <strain evidence="2 3">ET341</strain>
    </source>
</reference>
<proteinExistence type="predicted"/>
<evidence type="ECO:0000313" key="2">
    <source>
        <dbReference type="EMBL" id="MDM8195075.1"/>
    </source>
</evidence>
<keyword evidence="1" id="KW-1133">Transmembrane helix</keyword>
<keyword evidence="3" id="KW-1185">Reference proteome</keyword>
<protein>
    <submittedName>
        <fullName evidence="2">YibE/F family protein</fullName>
    </submittedName>
</protein>
<dbReference type="EMBL" id="JAUDCK010000004">
    <property type="protein sequence ID" value="MDM8195075.1"/>
    <property type="molecule type" value="Genomic_DNA"/>
</dbReference>
<dbReference type="PANTHER" id="PTHR41771:SF1">
    <property type="entry name" value="MEMBRANE PROTEIN"/>
    <property type="match status" value="1"/>
</dbReference>